<dbReference type="Gene3D" id="3.30.470.20">
    <property type="entry name" value="ATP-grasp fold, B domain"/>
    <property type="match status" value="1"/>
</dbReference>
<evidence type="ECO:0000313" key="2">
    <source>
        <dbReference type="EMBL" id="GIC93179.1"/>
    </source>
</evidence>
<dbReference type="Gene3D" id="3.40.50.150">
    <property type="entry name" value="Vaccinia Virus protein VP39"/>
    <property type="match status" value="1"/>
</dbReference>
<accession>A0A8E0V5H8</accession>
<evidence type="ECO:0000259" key="1">
    <source>
        <dbReference type="Pfam" id="PF13649"/>
    </source>
</evidence>
<dbReference type="SUPFAM" id="SSF53335">
    <property type="entry name" value="S-adenosyl-L-methionine-dependent methyltransferases"/>
    <property type="match status" value="1"/>
</dbReference>
<comment type="caution">
    <text evidence="2">The sequence shown here is derived from an EMBL/GenBank/DDBJ whole genome shotgun (WGS) entry which is preliminary data.</text>
</comment>
<dbReference type="RefSeq" id="XP_043150445.1">
    <property type="nucleotide sequence ID" value="XM_043294510.1"/>
</dbReference>
<reference evidence="2" key="2">
    <citation type="submission" date="2021-01" db="EMBL/GenBank/DDBJ databases">
        <title>Pan-genome distribution and transcriptional activeness of fungal secondary metabolism genes in Aspergillus section Fumigati.</title>
        <authorList>
            <person name="Takahashi H."/>
            <person name="Umemura M."/>
            <person name="Ninomiya A."/>
            <person name="Kusuya Y."/>
            <person name="Urayama S."/>
            <person name="Shimizu M."/>
            <person name="Watanabe A."/>
            <person name="Kamei K."/>
            <person name="Yaguchi T."/>
            <person name="Hagiwara D."/>
        </authorList>
    </citation>
    <scope>NUCLEOTIDE SEQUENCE</scope>
    <source>
        <strain evidence="2">IFM 46973</strain>
    </source>
</reference>
<dbReference type="Proteomes" id="UP000036893">
    <property type="component" value="Unassembled WGS sequence"/>
</dbReference>
<dbReference type="AlphaFoldDB" id="A0A8E0V5H8"/>
<dbReference type="GO" id="GO:0008716">
    <property type="term" value="F:D-alanine-D-alanine ligase activity"/>
    <property type="evidence" value="ECO:0007669"/>
    <property type="project" value="TreeGrafter"/>
</dbReference>
<dbReference type="SUPFAM" id="SSF56059">
    <property type="entry name" value="Glutathione synthetase ATP-binding domain-like"/>
    <property type="match status" value="1"/>
</dbReference>
<proteinExistence type="predicted"/>
<reference evidence="2" key="1">
    <citation type="journal article" date="2015" name="Genome Announc.">
        <title>Draft Genome Sequence of the Pathogenic Filamentous Fungus Aspergillus udagawae Strain IFM 46973T.</title>
        <authorList>
            <person name="Kusuya Y."/>
            <person name="Takahashi-Nakaguchi A."/>
            <person name="Takahashi H."/>
            <person name="Yaguchi T."/>
        </authorList>
    </citation>
    <scope>NUCLEOTIDE SEQUENCE</scope>
    <source>
        <strain evidence="2">IFM 46973</strain>
    </source>
</reference>
<organism evidence="2 3">
    <name type="scientific">Aspergillus udagawae</name>
    <dbReference type="NCBI Taxonomy" id="91492"/>
    <lineage>
        <taxon>Eukaryota</taxon>
        <taxon>Fungi</taxon>
        <taxon>Dikarya</taxon>
        <taxon>Ascomycota</taxon>
        <taxon>Pezizomycotina</taxon>
        <taxon>Eurotiomycetes</taxon>
        <taxon>Eurotiomycetidae</taxon>
        <taxon>Eurotiales</taxon>
        <taxon>Aspergillaceae</taxon>
        <taxon>Aspergillus</taxon>
        <taxon>Aspergillus subgen. Fumigati</taxon>
    </lineage>
</organism>
<dbReference type="GeneID" id="66997138"/>
<dbReference type="EMBL" id="BBXM02000008">
    <property type="protein sequence ID" value="GIC93179.1"/>
    <property type="molecule type" value="Genomic_DNA"/>
</dbReference>
<evidence type="ECO:0000313" key="3">
    <source>
        <dbReference type="Proteomes" id="UP000036893"/>
    </source>
</evidence>
<dbReference type="Pfam" id="PF13649">
    <property type="entry name" value="Methyltransf_25"/>
    <property type="match status" value="1"/>
</dbReference>
<dbReference type="InterPro" id="IPR029063">
    <property type="entry name" value="SAM-dependent_MTases_sf"/>
</dbReference>
<dbReference type="PANTHER" id="PTHR23132">
    <property type="entry name" value="D-ALANINE--D-ALANINE LIGASE"/>
    <property type="match status" value="1"/>
</dbReference>
<dbReference type="InterPro" id="IPR041698">
    <property type="entry name" value="Methyltransf_25"/>
</dbReference>
<protein>
    <recommendedName>
        <fullName evidence="1">Methyltransferase domain-containing protein</fullName>
    </recommendedName>
</protein>
<gene>
    <name evidence="2" type="ORF">Aud_009661</name>
</gene>
<sequence length="403" mass="44287">MWATLDDPVAGVLESRYFESLNLPSCGICSWERSMTKNNFYKNARRRAAPPVPGTDRFPLVVKPENGCASQLIDEQSVCHNQAELEGALRRAEAMGIGDIKTYAESYNPVGRNSDDIAIQEYIDGEKYTCTVVQMGDACIALTPFKAGTKERTGTEKLKFDGETRIEQLRKKENPFLFERLQNVAIDAFVVSGCRGSNMGRDISLRAWPNGDVFTIEVDPQPAAFMPKGPSQDQPLVHSLPGGYPAVINIFIANYLLRNVAQRDVSAKIAASYDGFASKYDTSLDHDNTIAAAIRNLTDVYDFGGTVFDLACGTGVFGCVLAESNAASSRLLGFDISSKMANICRSTGVYEAVHIESMEQALLHCDCFAEGVDHIVCFTAIHFCALRSLHLFWSFASPWPRSP</sequence>
<feature type="domain" description="Methyltransferase" evidence="1">
    <location>
        <begin position="307"/>
        <end position="386"/>
    </location>
</feature>
<name>A0A8E0V5H8_9EURO</name>
<dbReference type="CDD" id="cd02440">
    <property type="entry name" value="AdoMet_MTases"/>
    <property type="match status" value="1"/>
</dbReference>
<dbReference type="PANTHER" id="PTHR23132:SF23">
    <property type="entry name" value="D-ALANINE--D-ALANINE LIGASE B"/>
    <property type="match status" value="1"/>
</dbReference>